<dbReference type="PANTHER" id="PTHR36558:SF1">
    <property type="entry name" value="RESTRICTION ENDONUCLEASE DOMAIN-CONTAINING PROTEIN-RELATED"/>
    <property type="match status" value="1"/>
</dbReference>
<name>A5G6X1_GEOUR</name>
<dbReference type="AlphaFoldDB" id="A5G6X1"/>
<evidence type="ECO:0000259" key="1">
    <source>
        <dbReference type="Pfam" id="PF05685"/>
    </source>
</evidence>
<dbReference type="PANTHER" id="PTHR36558">
    <property type="entry name" value="GLR1098 PROTEIN"/>
    <property type="match status" value="1"/>
</dbReference>
<dbReference type="RefSeq" id="WP_011940200.1">
    <property type="nucleotide sequence ID" value="NC_009483.1"/>
</dbReference>
<reference evidence="2 3" key="1">
    <citation type="submission" date="2007-05" db="EMBL/GenBank/DDBJ databases">
        <title>Complete sequence of Geobacter uraniireducens Rf4.</title>
        <authorList>
            <consortium name="US DOE Joint Genome Institute"/>
            <person name="Copeland A."/>
            <person name="Lucas S."/>
            <person name="Lapidus A."/>
            <person name="Barry K."/>
            <person name="Detter J.C."/>
            <person name="Glavina del Rio T."/>
            <person name="Hammon N."/>
            <person name="Israni S."/>
            <person name="Dalin E."/>
            <person name="Tice H."/>
            <person name="Pitluck S."/>
            <person name="Chertkov O."/>
            <person name="Brettin T."/>
            <person name="Bruce D."/>
            <person name="Han C."/>
            <person name="Schmutz J."/>
            <person name="Larimer F."/>
            <person name="Land M."/>
            <person name="Hauser L."/>
            <person name="Kyrpides N."/>
            <person name="Mikhailova N."/>
            <person name="Shelobolina E."/>
            <person name="Aklujkar M."/>
            <person name="Lovley D."/>
            <person name="Richardson P."/>
        </authorList>
    </citation>
    <scope>NUCLEOTIDE SEQUENCE [LARGE SCALE GENOMIC DNA]</scope>
    <source>
        <strain evidence="2 3">Rf4</strain>
    </source>
</reference>
<dbReference type="InterPro" id="IPR011335">
    <property type="entry name" value="Restrct_endonuc-II-like"/>
</dbReference>
<dbReference type="STRING" id="351605.Gura_3383"/>
<dbReference type="InterPro" id="IPR008538">
    <property type="entry name" value="Uma2"/>
</dbReference>
<sequence>MGPLALNANERYTYGEYKKWNDGKSWELIDGVPYSMTPAPSRKHQKIAGELFRQFANYLTDKPCEVYAAHFDVRLPEADEADDDVATVVQPDIAVICDQSKLDDAGCKGSPDLIVEVLSPATSRKDLKDKFLRYERAGVREYWLADPTAKTVMVFTIGADGRYGRPGIYAEEDTIRVGIFEDLTVDLPAVFR</sequence>
<protein>
    <recommendedName>
        <fullName evidence="1">Putative restriction endonuclease domain-containing protein</fullName>
    </recommendedName>
</protein>
<dbReference type="InterPro" id="IPR012296">
    <property type="entry name" value="Nuclease_put_TT1808"/>
</dbReference>
<dbReference type="SUPFAM" id="SSF52980">
    <property type="entry name" value="Restriction endonuclease-like"/>
    <property type="match status" value="1"/>
</dbReference>
<dbReference type="HOGENOM" id="CLU_076312_0_2_7"/>
<organism evidence="2 3">
    <name type="scientific">Geotalea uraniireducens (strain Rf4)</name>
    <name type="common">Geobacter uraniireducens</name>
    <dbReference type="NCBI Taxonomy" id="351605"/>
    <lineage>
        <taxon>Bacteria</taxon>
        <taxon>Pseudomonadati</taxon>
        <taxon>Thermodesulfobacteriota</taxon>
        <taxon>Desulfuromonadia</taxon>
        <taxon>Geobacterales</taxon>
        <taxon>Geobacteraceae</taxon>
        <taxon>Geotalea</taxon>
    </lineage>
</organism>
<proteinExistence type="predicted"/>
<gene>
    <name evidence="2" type="ordered locus">Gura_3383</name>
</gene>
<evidence type="ECO:0000313" key="3">
    <source>
        <dbReference type="Proteomes" id="UP000006695"/>
    </source>
</evidence>
<accession>A5G6X1</accession>
<feature type="domain" description="Putative restriction endonuclease" evidence="1">
    <location>
        <begin position="16"/>
        <end position="185"/>
    </location>
</feature>
<dbReference type="Pfam" id="PF05685">
    <property type="entry name" value="Uma2"/>
    <property type="match status" value="1"/>
</dbReference>
<dbReference type="OrthoDB" id="9804532at2"/>
<evidence type="ECO:0000313" key="2">
    <source>
        <dbReference type="EMBL" id="ABQ27539.1"/>
    </source>
</evidence>
<dbReference type="CDD" id="cd06260">
    <property type="entry name" value="DUF820-like"/>
    <property type="match status" value="1"/>
</dbReference>
<dbReference type="KEGG" id="gur:Gura_3383"/>
<dbReference type="Gene3D" id="3.90.1570.10">
    <property type="entry name" value="tt1808, chain A"/>
    <property type="match status" value="1"/>
</dbReference>
<dbReference type="EMBL" id="CP000698">
    <property type="protein sequence ID" value="ABQ27539.1"/>
    <property type="molecule type" value="Genomic_DNA"/>
</dbReference>
<keyword evidence="3" id="KW-1185">Reference proteome</keyword>
<dbReference type="Proteomes" id="UP000006695">
    <property type="component" value="Chromosome"/>
</dbReference>